<dbReference type="RefSeq" id="WP_377929545.1">
    <property type="nucleotide sequence ID" value="NZ_JBHUEM010000044.1"/>
</dbReference>
<gene>
    <name evidence="1" type="ORF">ACFSCX_17570</name>
</gene>
<evidence type="ECO:0000313" key="2">
    <source>
        <dbReference type="Proteomes" id="UP001597214"/>
    </source>
</evidence>
<name>A0ABW4LT78_9BACI</name>
<reference evidence="2" key="1">
    <citation type="journal article" date="2019" name="Int. J. Syst. Evol. Microbiol.">
        <title>The Global Catalogue of Microorganisms (GCM) 10K type strain sequencing project: providing services to taxonomists for standard genome sequencing and annotation.</title>
        <authorList>
            <consortium name="The Broad Institute Genomics Platform"/>
            <consortium name="The Broad Institute Genome Sequencing Center for Infectious Disease"/>
            <person name="Wu L."/>
            <person name="Ma J."/>
        </authorList>
    </citation>
    <scope>NUCLEOTIDE SEQUENCE [LARGE SCALE GENOMIC DNA]</scope>
    <source>
        <strain evidence="2">CCUG 49339</strain>
    </source>
</reference>
<organism evidence="1 2">
    <name type="scientific">Bacillus salitolerans</name>
    <dbReference type="NCBI Taxonomy" id="1437434"/>
    <lineage>
        <taxon>Bacteria</taxon>
        <taxon>Bacillati</taxon>
        <taxon>Bacillota</taxon>
        <taxon>Bacilli</taxon>
        <taxon>Bacillales</taxon>
        <taxon>Bacillaceae</taxon>
        <taxon>Bacillus</taxon>
    </lineage>
</organism>
<evidence type="ECO:0000313" key="1">
    <source>
        <dbReference type="EMBL" id="MFD1738335.1"/>
    </source>
</evidence>
<sequence length="47" mass="5214">MRKLIFIVILASLILTTMDKGNFLGTEDYSISGEPTRSDEPIYPPIG</sequence>
<dbReference type="Proteomes" id="UP001597214">
    <property type="component" value="Unassembled WGS sequence"/>
</dbReference>
<keyword evidence="2" id="KW-1185">Reference proteome</keyword>
<accession>A0ABW4LT78</accession>
<dbReference type="EMBL" id="JBHUEM010000044">
    <property type="protein sequence ID" value="MFD1738335.1"/>
    <property type="molecule type" value="Genomic_DNA"/>
</dbReference>
<protein>
    <submittedName>
        <fullName evidence="1">Uncharacterized protein</fullName>
    </submittedName>
</protein>
<comment type="caution">
    <text evidence="1">The sequence shown here is derived from an EMBL/GenBank/DDBJ whole genome shotgun (WGS) entry which is preliminary data.</text>
</comment>
<proteinExistence type="predicted"/>